<accession>A0A1J3ICE3</accession>
<organism evidence="1">
    <name type="scientific">Noccaea caerulescens</name>
    <name type="common">Alpine penny-cress</name>
    <name type="synonym">Thlaspi caerulescens</name>
    <dbReference type="NCBI Taxonomy" id="107243"/>
    <lineage>
        <taxon>Eukaryota</taxon>
        <taxon>Viridiplantae</taxon>
        <taxon>Streptophyta</taxon>
        <taxon>Embryophyta</taxon>
        <taxon>Tracheophyta</taxon>
        <taxon>Spermatophyta</taxon>
        <taxon>Magnoliopsida</taxon>
        <taxon>eudicotyledons</taxon>
        <taxon>Gunneridae</taxon>
        <taxon>Pentapetalae</taxon>
        <taxon>rosids</taxon>
        <taxon>malvids</taxon>
        <taxon>Brassicales</taxon>
        <taxon>Brassicaceae</taxon>
        <taxon>Coluteocarpeae</taxon>
        <taxon>Noccaea</taxon>
    </lineage>
</organism>
<evidence type="ECO:0000313" key="1">
    <source>
        <dbReference type="EMBL" id="JAU78082.1"/>
    </source>
</evidence>
<reference evidence="1" key="1">
    <citation type="submission" date="2016-07" db="EMBL/GenBank/DDBJ databases">
        <title>De novo transcriptome assembly of four accessions of the metal hyperaccumulator plant Noccaea caerulescens.</title>
        <authorList>
            <person name="Blande D."/>
            <person name="Halimaa P."/>
            <person name="Tervahauta A.I."/>
            <person name="Aarts M.G."/>
            <person name="Karenlampi S.O."/>
        </authorList>
    </citation>
    <scope>NUCLEOTIDE SEQUENCE</scope>
</reference>
<protein>
    <submittedName>
        <fullName evidence="1">Uncharacterized protein</fullName>
    </submittedName>
</protein>
<proteinExistence type="predicted"/>
<sequence length="110" mass="12601">MSFLLGSNIRPHLDSELELIHAMCYVQNSGNVFIGPLSSNAANWIYLSSSIQLLMFHNHEFVLLLKVQSRLLGVWMITKEVEKMAMLLWRSRRRAISFCLTSPMISNSTD</sequence>
<dbReference type="EMBL" id="GEVM01027856">
    <property type="protein sequence ID" value="JAU78082.1"/>
    <property type="molecule type" value="Transcribed_RNA"/>
</dbReference>
<gene>
    <name evidence="1" type="ORF">MP_TR8277_c0_g1_i1_g.26188</name>
</gene>
<name>A0A1J3ICE3_NOCCA</name>
<dbReference type="AlphaFoldDB" id="A0A1J3ICE3"/>